<dbReference type="PROSITE" id="PS50104">
    <property type="entry name" value="TIR"/>
    <property type="match status" value="1"/>
</dbReference>
<accession>A0ABV4WS37</accession>
<gene>
    <name evidence="2" type="ORF">ACE1CA_25785</name>
</gene>
<keyword evidence="3" id="KW-1185">Reference proteome</keyword>
<organism evidence="2 3">
    <name type="scientific">Floridaenema evergladense BLCC-F167</name>
    <dbReference type="NCBI Taxonomy" id="3153639"/>
    <lineage>
        <taxon>Bacteria</taxon>
        <taxon>Bacillati</taxon>
        <taxon>Cyanobacteriota</taxon>
        <taxon>Cyanophyceae</taxon>
        <taxon>Oscillatoriophycideae</taxon>
        <taxon>Aerosakkonematales</taxon>
        <taxon>Aerosakkonemataceae</taxon>
        <taxon>Floridanema</taxon>
        <taxon>Floridanema evergladense</taxon>
    </lineage>
</organism>
<dbReference type="Pfam" id="PF13676">
    <property type="entry name" value="TIR_2"/>
    <property type="match status" value="2"/>
</dbReference>
<evidence type="ECO:0000259" key="1">
    <source>
        <dbReference type="PROSITE" id="PS50104"/>
    </source>
</evidence>
<evidence type="ECO:0000313" key="2">
    <source>
        <dbReference type="EMBL" id="MFB2837927.1"/>
    </source>
</evidence>
<sequence>MRANIFISYTSPDQALLDEFLRQLTSFQWESITTYCYHEGNIQKEDFKSQIRSADVVVILVTSAYLDSVSQRRWELEQIAAQNKVIAINFSPDELATSQFPEFCSQVLDYSSMTSWEEQIESLKNSAEVIYDEIISPTDSELDFSVVSGATRGVVLPPSQPKSDVATRGWTRGVDIDTARGFSPVERQENTGYDTAQLKEQLEQTYRVQESSKQVAVTNKDLVDCSVFSPPVVACGNMFLVQVFVHLPEEVEIVQQQAEQSDSESKKLGVRSLGIPIERGTELTFSLSIPKLEVDEPIQQLIWNGKANSVQFGVTVPADLTQKTVIGTVTVSQNSVPLGHLKFKLSIATSNSANSSQLQPVGEVARIYKKAFVSYSSKDRQEVLKRVQGLAVTGIEIFQDVLNLEPGDRWEKELYRHINECDLFLLFWSTAAKESKWVLKEVLYALERQGKDGLNPPEIIPVIIESPPLVPPPDELQHLHFNDKILYLIGMSK</sequence>
<dbReference type="RefSeq" id="WP_413280263.1">
    <property type="nucleotide sequence ID" value="NZ_JBHFNT010000229.1"/>
</dbReference>
<dbReference type="InterPro" id="IPR035897">
    <property type="entry name" value="Toll_tir_struct_dom_sf"/>
</dbReference>
<dbReference type="InterPro" id="IPR000157">
    <property type="entry name" value="TIR_dom"/>
</dbReference>
<proteinExistence type="predicted"/>
<dbReference type="SUPFAM" id="SSF52200">
    <property type="entry name" value="Toll/Interleukin receptor TIR domain"/>
    <property type="match status" value="2"/>
</dbReference>
<evidence type="ECO:0000313" key="3">
    <source>
        <dbReference type="Proteomes" id="UP001576780"/>
    </source>
</evidence>
<protein>
    <submittedName>
        <fullName evidence="2">TIR domain-containing protein</fullName>
    </submittedName>
</protein>
<dbReference type="Proteomes" id="UP001576780">
    <property type="component" value="Unassembled WGS sequence"/>
</dbReference>
<feature type="domain" description="TIR" evidence="1">
    <location>
        <begin position="367"/>
        <end position="493"/>
    </location>
</feature>
<comment type="caution">
    <text evidence="2">The sequence shown here is derived from an EMBL/GenBank/DDBJ whole genome shotgun (WGS) entry which is preliminary data.</text>
</comment>
<name>A0ABV4WS37_9CYAN</name>
<dbReference type="EMBL" id="JBHFNT010000229">
    <property type="protein sequence ID" value="MFB2837927.1"/>
    <property type="molecule type" value="Genomic_DNA"/>
</dbReference>
<reference evidence="2 3" key="1">
    <citation type="submission" date="2024-09" db="EMBL/GenBank/DDBJ databases">
        <title>Floridaenema gen nov. (Aerosakkonemataceae, Aerosakkonematales ord. nov., Cyanobacteria) from benthic tropical and subtropical fresh waters, with the description of four new species.</title>
        <authorList>
            <person name="Moretto J.A."/>
            <person name="Berthold D.E."/>
            <person name="Lefler F.W."/>
            <person name="Huang I.-S."/>
            <person name="Laughinghouse H. IV."/>
        </authorList>
    </citation>
    <scope>NUCLEOTIDE SEQUENCE [LARGE SCALE GENOMIC DNA]</scope>
    <source>
        <strain evidence="2 3">BLCC-F167</strain>
    </source>
</reference>
<dbReference type="Gene3D" id="3.40.50.10140">
    <property type="entry name" value="Toll/interleukin-1 receptor homology (TIR) domain"/>
    <property type="match status" value="2"/>
</dbReference>